<feature type="transmembrane region" description="Helical" evidence="1">
    <location>
        <begin position="350"/>
        <end position="367"/>
    </location>
</feature>
<keyword evidence="1" id="KW-1133">Transmembrane helix</keyword>
<keyword evidence="3" id="KW-1185">Reference proteome</keyword>
<dbReference type="Pfam" id="PF14897">
    <property type="entry name" value="EpsG"/>
    <property type="match status" value="1"/>
</dbReference>
<dbReference type="Proteomes" id="UP000256629">
    <property type="component" value="Unassembled WGS sequence"/>
</dbReference>
<comment type="caution">
    <text evidence="2">The sequence shown here is derived from an EMBL/GenBank/DDBJ whole genome shotgun (WGS) entry which is preliminary data.</text>
</comment>
<proteinExistence type="predicted"/>
<keyword evidence="1" id="KW-0472">Membrane</keyword>
<name>A0A3D9HIZ6_9FLAO</name>
<feature type="transmembrane region" description="Helical" evidence="1">
    <location>
        <begin position="12"/>
        <end position="38"/>
    </location>
</feature>
<dbReference type="GO" id="GO:0016740">
    <property type="term" value="F:transferase activity"/>
    <property type="evidence" value="ECO:0007669"/>
    <property type="project" value="UniProtKB-KW"/>
</dbReference>
<dbReference type="AlphaFoldDB" id="A0A3D9HIZ6"/>
<protein>
    <submittedName>
        <fullName evidence="2">EpsG-like putative glucosyltransferase</fullName>
    </submittedName>
</protein>
<organism evidence="2 3">
    <name type="scientific">Seonamhaeicola aphaedonensis</name>
    <dbReference type="NCBI Taxonomy" id="1461338"/>
    <lineage>
        <taxon>Bacteria</taxon>
        <taxon>Pseudomonadati</taxon>
        <taxon>Bacteroidota</taxon>
        <taxon>Flavobacteriia</taxon>
        <taxon>Flavobacteriales</taxon>
        <taxon>Flavobacteriaceae</taxon>
    </lineage>
</organism>
<feature type="transmembrane region" description="Helical" evidence="1">
    <location>
        <begin position="191"/>
        <end position="213"/>
    </location>
</feature>
<feature type="transmembrane region" description="Helical" evidence="1">
    <location>
        <begin position="270"/>
        <end position="290"/>
    </location>
</feature>
<feature type="transmembrane region" description="Helical" evidence="1">
    <location>
        <begin position="141"/>
        <end position="159"/>
    </location>
</feature>
<evidence type="ECO:0000256" key="1">
    <source>
        <dbReference type="SAM" id="Phobius"/>
    </source>
</evidence>
<dbReference type="RefSeq" id="WP_116040305.1">
    <property type="nucleotide sequence ID" value="NZ_QRDX01000003.1"/>
</dbReference>
<feature type="transmembrane region" description="Helical" evidence="1">
    <location>
        <begin position="225"/>
        <end position="250"/>
    </location>
</feature>
<feature type="transmembrane region" description="Helical" evidence="1">
    <location>
        <begin position="325"/>
        <end position="344"/>
    </location>
</feature>
<sequence>MTKKTINNFEVAVVSITIFLINPFIGVMSVLFCFFFNLKLDENKLVNLLIIFLSIFLSFINLTKIPENDLMFHSSQYLLAEKFTLMGYLGAIRKEPLGYAFNYLMYYISGGSVKVWVLTFSLVSYSLFFFAIKKFYYKIQFPLYILVLALVLGAFLPQLFSLSAHLIRQFIASCIFIHFAIENIFYGKNRWWMAVLGVLMHASSLLLYSFIYFKFLGDFKKYGILNTLIIIALFFYQSIAYGLLLVVGGVNDSLDYILERANRDTHFDLGNFQFMNFIMMAAMIIVALTSKGVIQKKLERQEEVNSLSKTEVKTESVKIEKNVKFFFSTMIILSFFIVLNLKQSELSNRLFFYLFFYLPFVIPLFLLKFKQRSLLALLMSTTMIVYFTYRLEFGVWTYAPLSELVTNSFFSYINYPEPTIETRKIYYEGRHSK</sequence>
<feature type="transmembrane region" description="Helical" evidence="1">
    <location>
        <begin position="45"/>
        <end position="62"/>
    </location>
</feature>
<feature type="transmembrane region" description="Helical" evidence="1">
    <location>
        <begin position="374"/>
        <end position="391"/>
    </location>
</feature>
<keyword evidence="2" id="KW-0808">Transferase</keyword>
<feature type="transmembrane region" description="Helical" evidence="1">
    <location>
        <begin position="104"/>
        <end position="129"/>
    </location>
</feature>
<dbReference type="InterPro" id="IPR049458">
    <property type="entry name" value="EpsG-like"/>
</dbReference>
<reference evidence="2 3" key="1">
    <citation type="submission" date="2018-07" db="EMBL/GenBank/DDBJ databases">
        <title>Genomic Encyclopedia of Type Strains, Phase III (KMG-III): the genomes of soil and plant-associated and newly described type strains.</title>
        <authorList>
            <person name="Whitman W."/>
        </authorList>
    </citation>
    <scope>NUCLEOTIDE SEQUENCE [LARGE SCALE GENOMIC DNA]</scope>
    <source>
        <strain evidence="2 3">CECT 8487</strain>
    </source>
</reference>
<accession>A0A3D9HIZ6</accession>
<gene>
    <name evidence="2" type="ORF">DFQ02_103267</name>
</gene>
<dbReference type="EMBL" id="QRDX01000003">
    <property type="protein sequence ID" value="RED48936.1"/>
    <property type="molecule type" value="Genomic_DNA"/>
</dbReference>
<dbReference type="OrthoDB" id="1441478at2"/>
<keyword evidence="1" id="KW-0812">Transmembrane</keyword>
<evidence type="ECO:0000313" key="2">
    <source>
        <dbReference type="EMBL" id="RED48936.1"/>
    </source>
</evidence>
<evidence type="ECO:0000313" key="3">
    <source>
        <dbReference type="Proteomes" id="UP000256629"/>
    </source>
</evidence>
<feature type="transmembrane region" description="Helical" evidence="1">
    <location>
        <begin position="166"/>
        <end position="185"/>
    </location>
</feature>